<evidence type="ECO:0000313" key="3">
    <source>
        <dbReference type="Proteomes" id="UP000828390"/>
    </source>
</evidence>
<sequence length="82" mass="9342">MAMNVVQARQHVKDASLSYDVLYIDRVRYTHDSPPFRVQYRNCRNTTAGTDQAHFLQPEEEAAQRNATRSNSVVSHGTSMDT</sequence>
<organism evidence="2 3">
    <name type="scientific">Dreissena polymorpha</name>
    <name type="common">Zebra mussel</name>
    <name type="synonym">Mytilus polymorpha</name>
    <dbReference type="NCBI Taxonomy" id="45954"/>
    <lineage>
        <taxon>Eukaryota</taxon>
        <taxon>Metazoa</taxon>
        <taxon>Spiralia</taxon>
        <taxon>Lophotrochozoa</taxon>
        <taxon>Mollusca</taxon>
        <taxon>Bivalvia</taxon>
        <taxon>Autobranchia</taxon>
        <taxon>Heteroconchia</taxon>
        <taxon>Euheterodonta</taxon>
        <taxon>Imparidentia</taxon>
        <taxon>Neoheterodontei</taxon>
        <taxon>Myida</taxon>
        <taxon>Dreissenoidea</taxon>
        <taxon>Dreissenidae</taxon>
        <taxon>Dreissena</taxon>
    </lineage>
</organism>
<reference evidence="2" key="1">
    <citation type="journal article" date="2019" name="bioRxiv">
        <title>The Genome of the Zebra Mussel, Dreissena polymorpha: A Resource for Invasive Species Research.</title>
        <authorList>
            <person name="McCartney M.A."/>
            <person name="Auch B."/>
            <person name="Kono T."/>
            <person name="Mallez S."/>
            <person name="Zhang Y."/>
            <person name="Obille A."/>
            <person name="Becker A."/>
            <person name="Abrahante J.E."/>
            <person name="Garbe J."/>
            <person name="Badalamenti J.P."/>
            <person name="Herman A."/>
            <person name="Mangelson H."/>
            <person name="Liachko I."/>
            <person name="Sullivan S."/>
            <person name="Sone E.D."/>
            <person name="Koren S."/>
            <person name="Silverstein K.A.T."/>
            <person name="Beckman K.B."/>
            <person name="Gohl D.M."/>
        </authorList>
    </citation>
    <scope>NUCLEOTIDE SEQUENCE</scope>
    <source>
        <strain evidence="2">Duluth1</strain>
        <tissue evidence="2">Whole animal</tissue>
    </source>
</reference>
<evidence type="ECO:0000256" key="1">
    <source>
        <dbReference type="SAM" id="MobiDB-lite"/>
    </source>
</evidence>
<dbReference type="AlphaFoldDB" id="A0A9D4ECH6"/>
<protein>
    <submittedName>
        <fullName evidence="2">Uncharacterized protein</fullName>
    </submittedName>
</protein>
<name>A0A9D4ECH6_DREPO</name>
<comment type="caution">
    <text evidence="2">The sequence shown here is derived from an EMBL/GenBank/DDBJ whole genome shotgun (WGS) entry which is preliminary data.</text>
</comment>
<dbReference type="EMBL" id="JAIWYP010000009">
    <property type="protein sequence ID" value="KAH3776186.1"/>
    <property type="molecule type" value="Genomic_DNA"/>
</dbReference>
<feature type="compositionally biased region" description="Polar residues" evidence="1">
    <location>
        <begin position="65"/>
        <end position="82"/>
    </location>
</feature>
<accession>A0A9D4ECH6</accession>
<proteinExistence type="predicted"/>
<reference evidence="2" key="2">
    <citation type="submission" date="2020-11" db="EMBL/GenBank/DDBJ databases">
        <authorList>
            <person name="McCartney M.A."/>
            <person name="Auch B."/>
            <person name="Kono T."/>
            <person name="Mallez S."/>
            <person name="Becker A."/>
            <person name="Gohl D.M."/>
            <person name="Silverstein K.A.T."/>
            <person name="Koren S."/>
            <person name="Bechman K.B."/>
            <person name="Herman A."/>
            <person name="Abrahante J.E."/>
            <person name="Garbe J."/>
        </authorList>
    </citation>
    <scope>NUCLEOTIDE SEQUENCE</scope>
    <source>
        <strain evidence="2">Duluth1</strain>
        <tissue evidence="2">Whole animal</tissue>
    </source>
</reference>
<evidence type="ECO:0000313" key="2">
    <source>
        <dbReference type="EMBL" id="KAH3776186.1"/>
    </source>
</evidence>
<keyword evidence="3" id="KW-1185">Reference proteome</keyword>
<feature type="region of interest" description="Disordered" evidence="1">
    <location>
        <begin position="59"/>
        <end position="82"/>
    </location>
</feature>
<gene>
    <name evidence="2" type="ORF">DPMN_177603</name>
</gene>
<dbReference type="Proteomes" id="UP000828390">
    <property type="component" value="Unassembled WGS sequence"/>
</dbReference>